<dbReference type="Gene3D" id="3.40.50.720">
    <property type="entry name" value="NAD(P)-binding Rossmann-like Domain"/>
    <property type="match status" value="1"/>
</dbReference>
<dbReference type="FunFam" id="3.40.50.720:FF:000208">
    <property type="entry name" value="Prephenate dehydrogenase"/>
    <property type="match status" value="1"/>
</dbReference>
<evidence type="ECO:0000313" key="3">
    <source>
        <dbReference type="EMBL" id="ROH89583.1"/>
    </source>
</evidence>
<dbReference type="EMBL" id="RJVO01000004">
    <property type="protein sequence ID" value="ROH89583.1"/>
    <property type="molecule type" value="Genomic_DNA"/>
</dbReference>
<organism evidence="3 4">
    <name type="scientific">Stagnimonas aquatica</name>
    <dbReference type="NCBI Taxonomy" id="2689987"/>
    <lineage>
        <taxon>Bacteria</taxon>
        <taxon>Pseudomonadati</taxon>
        <taxon>Pseudomonadota</taxon>
        <taxon>Gammaproteobacteria</taxon>
        <taxon>Nevskiales</taxon>
        <taxon>Nevskiaceae</taxon>
        <taxon>Stagnimonas</taxon>
    </lineage>
</organism>
<dbReference type="AlphaFoldDB" id="A0A3N0V9W6"/>
<proteinExistence type="predicted"/>
<dbReference type="InterPro" id="IPR050812">
    <property type="entry name" value="Preph/Arog_dehydrog"/>
</dbReference>
<dbReference type="PROSITE" id="PS51176">
    <property type="entry name" value="PDH_ADH"/>
    <property type="match status" value="1"/>
</dbReference>
<evidence type="ECO:0000313" key="4">
    <source>
        <dbReference type="Proteomes" id="UP000282106"/>
    </source>
</evidence>
<reference evidence="3 4" key="1">
    <citation type="submission" date="2018-10" db="EMBL/GenBank/DDBJ databases">
        <authorList>
            <person name="Chen W.-M."/>
        </authorList>
    </citation>
    <scope>NUCLEOTIDE SEQUENCE [LARGE SCALE GENOMIC DNA]</scope>
    <source>
        <strain evidence="3 4">THS-13</strain>
    </source>
</reference>
<evidence type="ECO:0000256" key="1">
    <source>
        <dbReference type="ARBA" id="ARBA00023002"/>
    </source>
</evidence>
<dbReference type="Proteomes" id="UP000282106">
    <property type="component" value="Unassembled WGS sequence"/>
</dbReference>
<dbReference type="FunCoup" id="A0A3N0V9W6">
    <property type="interactions" value="123"/>
</dbReference>
<dbReference type="SUPFAM" id="SSF51735">
    <property type="entry name" value="NAD(P)-binding Rossmann-fold domains"/>
    <property type="match status" value="1"/>
</dbReference>
<keyword evidence="1" id="KW-0560">Oxidoreductase</keyword>
<dbReference type="SUPFAM" id="SSF48179">
    <property type="entry name" value="6-phosphogluconate dehydrogenase C-terminal domain-like"/>
    <property type="match status" value="1"/>
</dbReference>
<dbReference type="InterPro" id="IPR008927">
    <property type="entry name" value="6-PGluconate_DH-like_C_sf"/>
</dbReference>
<dbReference type="GO" id="GO:0008977">
    <property type="term" value="F:prephenate dehydrogenase (NAD+) activity"/>
    <property type="evidence" value="ECO:0007669"/>
    <property type="project" value="InterPro"/>
</dbReference>
<dbReference type="InParanoid" id="A0A3N0V9W6"/>
<dbReference type="GO" id="GO:0004665">
    <property type="term" value="F:prephenate dehydrogenase (NADP+) activity"/>
    <property type="evidence" value="ECO:0007669"/>
    <property type="project" value="InterPro"/>
</dbReference>
<accession>A0A3N0V9W6</accession>
<evidence type="ECO:0000259" key="2">
    <source>
        <dbReference type="PROSITE" id="PS51176"/>
    </source>
</evidence>
<dbReference type="GO" id="GO:0006571">
    <property type="term" value="P:tyrosine biosynthetic process"/>
    <property type="evidence" value="ECO:0007669"/>
    <property type="project" value="InterPro"/>
</dbReference>
<keyword evidence="4" id="KW-1185">Reference proteome</keyword>
<sequence length="308" mass="32763">MWARCALPALRRCGKSWHDGPRVKLAVVGLGLIGGSFARALRAAGQVSSIRGYDADERQRRLAVDLGVVDAAPGSTAEAVADADLVVLAVPVLRTAEAMAAVLPALKAGAVVTDVGSTKQSVLADVQAVCGALPPWFVAGHPIAGTEKSGVAASNAELFRNKRLILSPHAAQDAGALALVRGLWESVGARVVEMDASRHDAIFAATSHLPHVLAYAFVDMLSRLGDAEEIFANAGGGFRDFTRIASSSPRMWHDIVRANRESVAGLLEQQIAELSELLGLIRDEQWPALQARFERARNAREQHLAHIE</sequence>
<dbReference type="InterPro" id="IPR003099">
    <property type="entry name" value="Prephen_DH"/>
</dbReference>
<gene>
    <name evidence="3" type="ORF">ED208_10675</name>
</gene>
<dbReference type="Pfam" id="PF02153">
    <property type="entry name" value="PDH_N"/>
    <property type="match status" value="1"/>
</dbReference>
<protein>
    <submittedName>
        <fullName evidence="3">Prephenate dehydrogenase/arogenate dehydrogenase family protein</fullName>
    </submittedName>
</protein>
<dbReference type="PANTHER" id="PTHR21363">
    <property type="entry name" value="PREPHENATE DEHYDROGENASE"/>
    <property type="match status" value="1"/>
</dbReference>
<dbReference type="PANTHER" id="PTHR21363:SF0">
    <property type="entry name" value="PREPHENATE DEHYDROGENASE [NADP(+)]"/>
    <property type="match status" value="1"/>
</dbReference>
<dbReference type="Pfam" id="PF20463">
    <property type="entry name" value="PDH_C"/>
    <property type="match status" value="1"/>
</dbReference>
<dbReference type="InterPro" id="IPR036291">
    <property type="entry name" value="NAD(P)-bd_dom_sf"/>
</dbReference>
<dbReference type="InterPro" id="IPR046825">
    <property type="entry name" value="PDH_C"/>
</dbReference>
<dbReference type="InterPro" id="IPR046826">
    <property type="entry name" value="PDH_N"/>
</dbReference>
<name>A0A3N0V9W6_9GAMM</name>
<comment type="caution">
    <text evidence="3">The sequence shown here is derived from an EMBL/GenBank/DDBJ whole genome shotgun (WGS) entry which is preliminary data.</text>
</comment>
<dbReference type="GO" id="GO:0070403">
    <property type="term" value="F:NAD+ binding"/>
    <property type="evidence" value="ECO:0007669"/>
    <property type="project" value="InterPro"/>
</dbReference>
<feature type="domain" description="Prephenate/arogenate dehydrogenase" evidence="2">
    <location>
        <begin position="23"/>
        <end position="308"/>
    </location>
</feature>
<dbReference type="Gene3D" id="1.10.3660.10">
    <property type="entry name" value="6-phosphogluconate dehydrogenase C-terminal like domain"/>
    <property type="match status" value="1"/>
</dbReference>